<keyword evidence="2" id="KW-0804">Transcription</keyword>
<dbReference type="Gene3D" id="1.10.10.10">
    <property type="entry name" value="Winged helix-like DNA-binding domain superfamily/Winged helix DNA-binding domain"/>
    <property type="match status" value="1"/>
</dbReference>
<name>A0A7L4YJS2_9ACTN</name>
<dbReference type="InParanoid" id="A0A7L4YJS2"/>
<gene>
    <name evidence="4" type="ORF">EK0264_02710</name>
</gene>
<dbReference type="KEGG" id="eke:EK0264_02710"/>
<accession>A0A7L4YJS2</accession>
<dbReference type="PROSITE" id="PS51000">
    <property type="entry name" value="HTH_DEOR_2"/>
    <property type="match status" value="1"/>
</dbReference>
<dbReference type="InterPro" id="IPR001034">
    <property type="entry name" value="DeoR_HTH"/>
</dbReference>
<dbReference type="InterPro" id="IPR028349">
    <property type="entry name" value="PafC-like"/>
</dbReference>
<dbReference type="GO" id="GO:0003700">
    <property type="term" value="F:DNA-binding transcription factor activity"/>
    <property type="evidence" value="ECO:0007669"/>
    <property type="project" value="InterPro"/>
</dbReference>
<dbReference type="Pfam" id="PF25583">
    <property type="entry name" value="WCX"/>
    <property type="match status" value="1"/>
</dbReference>
<dbReference type="PANTHER" id="PTHR34580">
    <property type="match status" value="1"/>
</dbReference>
<protein>
    <submittedName>
        <fullName evidence="4">WYL domain-containing protein</fullName>
    </submittedName>
</protein>
<organism evidence="4 5">
    <name type="scientific">Epidermidibacterium keratini</name>
    <dbReference type="NCBI Taxonomy" id="1891644"/>
    <lineage>
        <taxon>Bacteria</taxon>
        <taxon>Bacillati</taxon>
        <taxon>Actinomycetota</taxon>
        <taxon>Actinomycetes</taxon>
        <taxon>Sporichthyales</taxon>
        <taxon>Sporichthyaceae</taxon>
        <taxon>Epidermidibacterium</taxon>
    </lineage>
</organism>
<dbReference type="InterPro" id="IPR036390">
    <property type="entry name" value="WH_DNA-bd_sf"/>
</dbReference>
<dbReference type="SUPFAM" id="SSF46785">
    <property type="entry name" value="Winged helix' DNA-binding domain"/>
    <property type="match status" value="1"/>
</dbReference>
<dbReference type="RefSeq" id="WP_159542652.1">
    <property type="nucleotide sequence ID" value="NZ_CP047156.1"/>
</dbReference>
<dbReference type="Proteomes" id="UP000463857">
    <property type="component" value="Chromosome"/>
</dbReference>
<dbReference type="PIRSF" id="PIRSF016838">
    <property type="entry name" value="PafC"/>
    <property type="match status" value="1"/>
</dbReference>
<dbReference type="AlphaFoldDB" id="A0A7L4YJS2"/>
<feature type="domain" description="HTH deoR-type" evidence="3">
    <location>
        <begin position="4"/>
        <end position="59"/>
    </location>
</feature>
<sequence length="315" mass="34734">MSDTTARALQLLGLLQSRPVWSGTELAERLGVTTRSVRRDVDRLRELGYPVEAERGAAGGYRLGAGRALPPLLLDQDEAVAVAVCLRLAATGTVAGIGEAAVRTLGKLDQVLPARLRAQVSAVQDATLTLDSRGPQVDPDLLMILARAVRESVKIDVQYVDRSGVETDRRLEPYRLAATQHRWYLVGFDLGRDDWRTLRLDRMPDVHATTFRFAARPTPDLEDYVRRSITQSPYDVVATLEVAAAADVVRERIPPSVGTVTPLGPRRCKLVVGADSADVLAVHLMRLDLEFRVLDCPPLQEALRQYAERALRCAR</sequence>
<evidence type="ECO:0000313" key="4">
    <source>
        <dbReference type="EMBL" id="QHB99307.1"/>
    </source>
</evidence>
<dbReference type="EMBL" id="CP047156">
    <property type="protein sequence ID" value="QHB99307.1"/>
    <property type="molecule type" value="Genomic_DNA"/>
</dbReference>
<evidence type="ECO:0000313" key="5">
    <source>
        <dbReference type="Proteomes" id="UP000463857"/>
    </source>
</evidence>
<reference evidence="4 5" key="1">
    <citation type="journal article" date="2018" name="Int. J. Syst. Evol. Microbiol.">
        <title>Epidermidibacterium keratini gen. nov., sp. nov., a member of the family Sporichthyaceae, isolated from keratin epidermis.</title>
        <authorList>
            <person name="Lee D.G."/>
            <person name="Trujillo M.E."/>
            <person name="Kang S."/>
            <person name="Nam J.J."/>
            <person name="Kim Y.J."/>
        </authorList>
    </citation>
    <scope>NUCLEOTIDE SEQUENCE [LARGE SCALE GENOMIC DNA]</scope>
    <source>
        <strain evidence="4 5">EPI-7</strain>
    </source>
</reference>
<keyword evidence="1" id="KW-0805">Transcription regulation</keyword>
<evidence type="ECO:0000256" key="1">
    <source>
        <dbReference type="ARBA" id="ARBA00023015"/>
    </source>
</evidence>
<dbReference type="PANTHER" id="PTHR34580:SF3">
    <property type="entry name" value="PROTEIN PAFB"/>
    <property type="match status" value="1"/>
</dbReference>
<dbReference type="InterPro" id="IPR057727">
    <property type="entry name" value="WCX_dom"/>
</dbReference>
<dbReference type="InterPro" id="IPR036388">
    <property type="entry name" value="WH-like_DNA-bd_sf"/>
</dbReference>
<proteinExistence type="predicted"/>
<keyword evidence="5" id="KW-1185">Reference proteome</keyword>
<evidence type="ECO:0000256" key="2">
    <source>
        <dbReference type="ARBA" id="ARBA00023163"/>
    </source>
</evidence>
<evidence type="ECO:0000259" key="3">
    <source>
        <dbReference type="PROSITE" id="PS51000"/>
    </source>
</evidence>
<dbReference type="InterPro" id="IPR013196">
    <property type="entry name" value="HTH_11"/>
</dbReference>
<dbReference type="Pfam" id="PF08279">
    <property type="entry name" value="HTH_11"/>
    <property type="match status" value="1"/>
</dbReference>
<dbReference type="OrthoDB" id="8555652at2"/>
<dbReference type="InterPro" id="IPR051534">
    <property type="entry name" value="CBASS_pafABC_assoc_protein"/>
</dbReference>
<dbReference type="InterPro" id="IPR026881">
    <property type="entry name" value="WYL_dom"/>
</dbReference>
<dbReference type="PROSITE" id="PS52050">
    <property type="entry name" value="WYL"/>
    <property type="match status" value="1"/>
</dbReference>
<dbReference type="Pfam" id="PF13280">
    <property type="entry name" value="WYL"/>
    <property type="match status" value="1"/>
</dbReference>